<dbReference type="AlphaFoldDB" id="A0A0D1XDP9"/>
<evidence type="ECO:0000259" key="2">
    <source>
        <dbReference type="Pfam" id="PF25484"/>
    </source>
</evidence>
<gene>
    <name evidence="3" type="ORF">PV09_08063</name>
</gene>
<name>A0A0D1XDP9_9PEZI</name>
<evidence type="ECO:0000256" key="1">
    <source>
        <dbReference type="SAM" id="SignalP"/>
    </source>
</evidence>
<evidence type="ECO:0000313" key="4">
    <source>
        <dbReference type="Proteomes" id="UP000053259"/>
    </source>
</evidence>
<reference evidence="3 4" key="1">
    <citation type="submission" date="2015-01" db="EMBL/GenBank/DDBJ databases">
        <title>The Genome Sequence of Ochroconis gallopava CBS43764.</title>
        <authorList>
            <consortium name="The Broad Institute Genomics Platform"/>
            <person name="Cuomo C."/>
            <person name="de Hoog S."/>
            <person name="Gorbushina A."/>
            <person name="Stielow B."/>
            <person name="Teixiera M."/>
            <person name="Abouelleil A."/>
            <person name="Chapman S.B."/>
            <person name="Priest M."/>
            <person name="Young S.K."/>
            <person name="Wortman J."/>
            <person name="Nusbaum C."/>
            <person name="Birren B."/>
        </authorList>
    </citation>
    <scope>NUCLEOTIDE SEQUENCE [LARGE SCALE GENOMIC DNA]</scope>
    <source>
        <strain evidence="3 4">CBS 43764</strain>
    </source>
</reference>
<dbReference type="Proteomes" id="UP000053259">
    <property type="component" value="Unassembled WGS sequence"/>
</dbReference>
<dbReference type="VEuPathDB" id="FungiDB:PV09_08063"/>
<dbReference type="HOGENOM" id="CLU_081634_0_0_1"/>
<feature type="domain" description="DUF7907" evidence="2">
    <location>
        <begin position="27"/>
        <end position="203"/>
    </location>
</feature>
<feature type="chain" id="PRO_5002236433" description="DUF7907 domain-containing protein" evidence="1">
    <location>
        <begin position="22"/>
        <end position="205"/>
    </location>
</feature>
<dbReference type="InterPro" id="IPR057229">
    <property type="entry name" value="DUF7907"/>
</dbReference>
<protein>
    <recommendedName>
        <fullName evidence="2">DUF7907 domain-containing protein</fullName>
    </recommendedName>
</protein>
<evidence type="ECO:0000313" key="3">
    <source>
        <dbReference type="EMBL" id="KIW00351.1"/>
    </source>
</evidence>
<keyword evidence="1" id="KW-0732">Signal</keyword>
<dbReference type="OrthoDB" id="3515453at2759"/>
<dbReference type="EMBL" id="KN847564">
    <property type="protein sequence ID" value="KIW00351.1"/>
    <property type="molecule type" value="Genomic_DNA"/>
</dbReference>
<dbReference type="Pfam" id="PF25484">
    <property type="entry name" value="DUF7907"/>
    <property type="match status" value="1"/>
</dbReference>
<keyword evidence="4" id="KW-1185">Reference proteome</keyword>
<dbReference type="STRING" id="253628.A0A0D1XDP9"/>
<organism evidence="3 4">
    <name type="scientific">Verruconis gallopava</name>
    <dbReference type="NCBI Taxonomy" id="253628"/>
    <lineage>
        <taxon>Eukaryota</taxon>
        <taxon>Fungi</taxon>
        <taxon>Dikarya</taxon>
        <taxon>Ascomycota</taxon>
        <taxon>Pezizomycotina</taxon>
        <taxon>Dothideomycetes</taxon>
        <taxon>Pleosporomycetidae</taxon>
        <taxon>Venturiales</taxon>
        <taxon>Sympoventuriaceae</taxon>
        <taxon>Verruconis</taxon>
    </lineage>
</organism>
<dbReference type="GeneID" id="27316036"/>
<accession>A0A0D1XDP9</accession>
<sequence>MLSRSLLAGATLVSAFVSAQTYPNQTAPFSLKIVSADNATLNGASLFACHEGAAIEGLCNAGQITTVPTDASLFTFNYSAASTVENADAGATGYLTYLLQASGVNVSEPLELTMLESSNVAHPIFSPSEVGTAVAFDSKNLLNIQSYIDDTVTPPVAGAFKAYYRWYICMTYFGGYTYQTLNWVLGSYPPQNPSCQKVDIQRVFA</sequence>
<dbReference type="RefSeq" id="XP_016210220.1">
    <property type="nucleotide sequence ID" value="XM_016361914.1"/>
</dbReference>
<proteinExistence type="predicted"/>
<feature type="signal peptide" evidence="1">
    <location>
        <begin position="1"/>
        <end position="21"/>
    </location>
</feature>
<dbReference type="InParanoid" id="A0A0D1XDP9"/>